<organism evidence="2 3">
    <name type="scientific">Anaerotignum lactatifermentans</name>
    <dbReference type="NCBI Taxonomy" id="160404"/>
    <lineage>
        <taxon>Bacteria</taxon>
        <taxon>Bacillati</taxon>
        <taxon>Bacillota</taxon>
        <taxon>Clostridia</taxon>
        <taxon>Lachnospirales</taxon>
        <taxon>Anaerotignaceae</taxon>
        <taxon>Anaerotignum</taxon>
    </lineage>
</organism>
<dbReference type="Gene3D" id="3.40.50.880">
    <property type="match status" value="1"/>
</dbReference>
<dbReference type="CDD" id="cd03135">
    <property type="entry name" value="GATase1_DJ-1"/>
    <property type="match status" value="1"/>
</dbReference>
<dbReference type="InterPro" id="IPR050325">
    <property type="entry name" value="Prot/Nucl_acid_deglycase"/>
</dbReference>
<feature type="domain" description="DJ-1/PfpI" evidence="1">
    <location>
        <begin position="2"/>
        <end position="164"/>
    </location>
</feature>
<comment type="caution">
    <text evidence="2">The sequence shown here is derived from an EMBL/GenBank/DDBJ whole genome shotgun (WGS) entry which is preliminary data.</text>
</comment>
<reference evidence="2 3" key="1">
    <citation type="journal article" date="2021" name="Sci. Rep.">
        <title>The distribution of antibiotic resistance genes in chicken gut microbiota commensals.</title>
        <authorList>
            <person name="Juricova H."/>
            <person name="Matiasovicova J."/>
            <person name="Kubasova T."/>
            <person name="Cejkova D."/>
            <person name="Rychlik I."/>
        </authorList>
    </citation>
    <scope>NUCLEOTIDE SEQUENCE [LARGE SCALE GENOMIC DNA]</scope>
    <source>
        <strain evidence="2 3">An431b</strain>
    </source>
</reference>
<dbReference type="EMBL" id="JACSNV010000018">
    <property type="protein sequence ID" value="MBM6878675.1"/>
    <property type="molecule type" value="Genomic_DNA"/>
</dbReference>
<dbReference type="PANTHER" id="PTHR48094">
    <property type="entry name" value="PROTEIN/NUCLEIC ACID DEGLYCASE DJ-1-RELATED"/>
    <property type="match status" value="1"/>
</dbReference>
<dbReference type="InterPro" id="IPR006287">
    <property type="entry name" value="DJ-1"/>
</dbReference>
<evidence type="ECO:0000313" key="3">
    <source>
        <dbReference type="Proteomes" id="UP000729290"/>
    </source>
</evidence>
<dbReference type="NCBIfam" id="TIGR01383">
    <property type="entry name" value="not_thiJ"/>
    <property type="match status" value="1"/>
</dbReference>
<sequence length="184" mass="19417">MKKALIFLAEGFEEMEAVTPLDLLRRAGVDAKFVSLSGNLMVTGSHGVAYRADCLFDVKEAQTADMLILPGGMPGSVHLQEDETLGKLLCQFHEEGKFVCAICAAPMVLGHLGILKGKKATIYPGMEDKLLGATPVAELVCTDGNVVTGRGPGAAVPFALTLVSLLEGPEKTAALKESIVYQTV</sequence>
<name>A0ABS2GBZ5_9FIRM</name>
<dbReference type="InterPro" id="IPR002818">
    <property type="entry name" value="DJ-1/PfpI"/>
</dbReference>
<dbReference type="InterPro" id="IPR029062">
    <property type="entry name" value="Class_I_gatase-like"/>
</dbReference>
<gene>
    <name evidence="2" type="ORF">H9X83_10970</name>
</gene>
<dbReference type="PANTHER" id="PTHR48094:SF12">
    <property type="entry name" value="PARKINSON DISEASE PROTEIN 7 HOMOLOG"/>
    <property type="match status" value="1"/>
</dbReference>
<dbReference type="Pfam" id="PF01965">
    <property type="entry name" value="DJ-1_PfpI"/>
    <property type="match status" value="1"/>
</dbReference>
<proteinExistence type="predicted"/>
<protein>
    <submittedName>
        <fullName evidence="2">DJ-1/PfpI family protein</fullName>
    </submittedName>
</protein>
<dbReference type="SUPFAM" id="SSF52317">
    <property type="entry name" value="Class I glutamine amidotransferase-like"/>
    <property type="match status" value="1"/>
</dbReference>
<accession>A0ABS2GBZ5</accession>
<evidence type="ECO:0000259" key="1">
    <source>
        <dbReference type="Pfam" id="PF01965"/>
    </source>
</evidence>
<dbReference type="Proteomes" id="UP000729290">
    <property type="component" value="Unassembled WGS sequence"/>
</dbReference>
<keyword evidence="3" id="KW-1185">Reference proteome</keyword>
<evidence type="ECO:0000313" key="2">
    <source>
        <dbReference type="EMBL" id="MBM6878675.1"/>
    </source>
</evidence>
<dbReference type="RefSeq" id="WP_205134335.1">
    <property type="nucleotide sequence ID" value="NZ_JACSNT010000016.1"/>
</dbReference>